<keyword evidence="1" id="KW-0472">Membrane</keyword>
<sequence length="121" mass="12643">MGRDVDGPILEQPVDPIVSEDHPDDASLSAFFVALGVRRNAAIGGIAGLVVGGGAYAVRVLELFGPVAGTREYPVFGPDGWFLLLAFVLAVTSGLLATIGLTVRSAITRLREPTENHSEDG</sequence>
<reference evidence="2 3" key="1">
    <citation type="submission" date="2016-10" db="EMBL/GenBank/DDBJ databases">
        <authorList>
            <person name="de Groot N.N."/>
        </authorList>
    </citation>
    <scope>NUCLEOTIDE SEQUENCE [LARGE SCALE GENOMIC DNA]</scope>
    <source>
        <strain evidence="2 3">IBRC-M10418</strain>
    </source>
</reference>
<feature type="transmembrane region" description="Helical" evidence="1">
    <location>
        <begin position="81"/>
        <end position="103"/>
    </location>
</feature>
<dbReference type="InterPro" id="IPR055958">
    <property type="entry name" value="DUF7536"/>
</dbReference>
<evidence type="ECO:0000313" key="3">
    <source>
        <dbReference type="Proteomes" id="UP000199215"/>
    </source>
</evidence>
<name>A0A1H6HVZ3_9EURY</name>
<evidence type="ECO:0000313" key="2">
    <source>
        <dbReference type="EMBL" id="SEH38362.1"/>
    </source>
</evidence>
<keyword evidence="1" id="KW-0812">Transmembrane</keyword>
<protein>
    <submittedName>
        <fullName evidence="2">Uncharacterized protein</fullName>
    </submittedName>
</protein>
<organism evidence="2 3">
    <name type="scientific">Halopenitus malekzadehii</name>
    <dbReference type="NCBI Taxonomy" id="1267564"/>
    <lineage>
        <taxon>Archaea</taxon>
        <taxon>Methanobacteriati</taxon>
        <taxon>Methanobacteriota</taxon>
        <taxon>Stenosarchaea group</taxon>
        <taxon>Halobacteria</taxon>
        <taxon>Halobacteriales</taxon>
        <taxon>Haloferacaceae</taxon>
        <taxon>Halopenitus</taxon>
    </lineage>
</organism>
<proteinExistence type="predicted"/>
<keyword evidence="1" id="KW-1133">Transmembrane helix</keyword>
<gene>
    <name evidence="2" type="ORF">SAMN05192561_101356</name>
</gene>
<dbReference type="AlphaFoldDB" id="A0A1H6HVZ3"/>
<dbReference type="Proteomes" id="UP000199215">
    <property type="component" value="Unassembled WGS sequence"/>
</dbReference>
<dbReference type="EMBL" id="FNWU01000001">
    <property type="protein sequence ID" value="SEH38362.1"/>
    <property type="molecule type" value="Genomic_DNA"/>
</dbReference>
<keyword evidence="3" id="KW-1185">Reference proteome</keyword>
<accession>A0A1H6HVZ3</accession>
<feature type="transmembrane region" description="Helical" evidence="1">
    <location>
        <begin position="41"/>
        <end position="61"/>
    </location>
</feature>
<evidence type="ECO:0000256" key="1">
    <source>
        <dbReference type="SAM" id="Phobius"/>
    </source>
</evidence>
<dbReference type="Pfam" id="PF24380">
    <property type="entry name" value="DUF7536"/>
    <property type="match status" value="1"/>
</dbReference>